<dbReference type="Proteomes" id="UP000612456">
    <property type="component" value="Unassembled WGS sequence"/>
</dbReference>
<keyword evidence="4" id="KW-0238">DNA-binding</keyword>
<protein>
    <submittedName>
        <fullName evidence="4">DNA-binding transcriptional regulator</fullName>
    </submittedName>
</protein>
<dbReference type="InterPro" id="IPR026881">
    <property type="entry name" value="WYL_dom"/>
</dbReference>
<dbReference type="SUPFAM" id="SSF46785">
    <property type="entry name" value="Winged helix' DNA-binding domain"/>
    <property type="match status" value="1"/>
</dbReference>
<dbReference type="Pfam" id="PF25583">
    <property type="entry name" value="WCX"/>
    <property type="match status" value="1"/>
</dbReference>
<dbReference type="PROSITE" id="PS52050">
    <property type="entry name" value="WYL"/>
    <property type="match status" value="1"/>
</dbReference>
<evidence type="ECO:0000313" key="4">
    <source>
        <dbReference type="EMBL" id="GGD88526.1"/>
    </source>
</evidence>
<keyword evidence="5" id="KW-1185">Reference proteome</keyword>
<reference evidence="4" key="1">
    <citation type="journal article" date="2014" name="Int. J. Syst. Evol. Microbiol.">
        <title>Complete genome sequence of Corynebacterium casei LMG S-19264T (=DSM 44701T), isolated from a smear-ripened cheese.</title>
        <authorList>
            <consortium name="US DOE Joint Genome Institute (JGI-PGF)"/>
            <person name="Walter F."/>
            <person name="Albersmeier A."/>
            <person name="Kalinowski J."/>
            <person name="Ruckert C."/>
        </authorList>
    </citation>
    <scope>NUCLEOTIDE SEQUENCE</scope>
    <source>
        <strain evidence="4">CGMCC 1.15178</strain>
    </source>
</reference>
<dbReference type="InterPro" id="IPR057727">
    <property type="entry name" value="WCX_dom"/>
</dbReference>
<comment type="caution">
    <text evidence="4">The sequence shown here is derived from an EMBL/GenBank/DDBJ whole genome shotgun (WGS) entry which is preliminary data.</text>
</comment>
<reference evidence="4" key="2">
    <citation type="submission" date="2020-09" db="EMBL/GenBank/DDBJ databases">
        <authorList>
            <person name="Sun Q."/>
            <person name="Zhou Y."/>
        </authorList>
    </citation>
    <scope>NUCLEOTIDE SEQUENCE</scope>
    <source>
        <strain evidence="4">CGMCC 1.15178</strain>
    </source>
</reference>
<dbReference type="EMBL" id="BMHP01000004">
    <property type="protein sequence ID" value="GGD88526.1"/>
    <property type="molecule type" value="Genomic_DNA"/>
</dbReference>
<evidence type="ECO:0000256" key="1">
    <source>
        <dbReference type="ARBA" id="ARBA00023015"/>
    </source>
</evidence>
<dbReference type="InterPro" id="IPR036388">
    <property type="entry name" value="WH-like_DNA-bd_sf"/>
</dbReference>
<dbReference type="GO" id="GO:0003700">
    <property type="term" value="F:DNA-binding transcription factor activity"/>
    <property type="evidence" value="ECO:0007669"/>
    <property type="project" value="InterPro"/>
</dbReference>
<keyword evidence="1" id="KW-0805">Transcription regulation</keyword>
<feature type="domain" description="HTH deoR-type" evidence="3">
    <location>
        <begin position="2"/>
        <end position="61"/>
    </location>
</feature>
<evidence type="ECO:0000259" key="3">
    <source>
        <dbReference type="PROSITE" id="PS51000"/>
    </source>
</evidence>
<accession>A0A916ZDG0</accession>
<proteinExistence type="predicted"/>
<organism evidence="4 5">
    <name type="scientific">Paenibacillus nasutitermitis</name>
    <dbReference type="NCBI Taxonomy" id="1652958"/>
    <lineage>
        <taxon>Bacteria</taxon>
        <taxon>Bacillati</taxon>
        <taxon>Bacillota</taxon>
        <taxon>Bacilli</taxon>
        <taxon>Bacillales</taxon>
        <taxon>Paenibacillaceae</taxon>
        <taxon>Paenibacillus</taxon>
    </lineage>
</organism>
<dbReference type="Gene3D" id="1.10.10.10">
    <property type="entry name" value="Winged helix-like DNA-binding domain superfamily/Winged helix DNA-binding domain"/>
    <property type="match status" value="1"/>
</dbReference>
<keyword evidence="2" id="KW-0804">Transcription</keyword>
<dbReference type="InterPro" id="IPR028349">
    <property type="entry name" value="PafC-like"/>
</dbReference>
<dbReference type="PIRSF" id="PIRSF016838">
    <property type="entry name" value="PafC"/>
    <property type="match status" value="1"/>
</dbReference>
<dbReference type="InterPro" id="IPR013196">
    <property type="entry name" value="HTH_11"/>
</dbReference>
<dbReference type="PROSITE" id="PS51000">
    <property type="entry name" value="HTH_DEOR_2"/>
    <property type="match status" value="1"/>
</dbReference>
<evidence type="ECO:0000313" key="5">
    <source>
        <dbReference type="Proteomes" id="UP000612456"/>
    </source>
</evidence>
<dbReference type="AlphaFoldDB" id="A0A916ZDG0"/>
<dbReference type="InterPro" id="IPR051534">
    <property type="entry name" value="CBASS_pafABC_assoc_protein"/>
</dbReference>
<dbReference type="Pfam" id="PF08279">
    <property type="entry name" value="HTH_11"/>
    <property type="match status" value="1"/>
</dbReference>
<dbReference type="GO" id="GO:0003677">
    <property type="term" value="F:DNA binding"/>
    <property type="evidence" value="ECO:0007669"/>
    <property type="project" value="UniProtKB-KW"/>
</dbReference>
<dbReference type="PANTHER" id="PTHR34580">
    <property type="match status" value="1"/>
</dbReference>
<dbReference type="RefSeq" id="WP_188996871.1">
    <property type="nucleotide sequence ID" value="NZ_BMHP01000004.1"/>
</dbReference>
<dbReference type="InterPro" id="IPR036390">
    <property type="entry name" value="WH_DNA-bd_sf"/>
</dbReference>
<name>A0A916ZDG0_9BACL</name>
<evidence type="ECO:0000256" key="2">
    <source>
        <dbReference type="ARBA" id="ARBA00023163"/>
    </source>
</evidence>
<gene>
    <name evidence="4" type="ORF">GCM10010911_53840</name>
</gene>
<dbReference type="InterPro" id="IPR001034">
    <property type="entry name" value="DeoR_HTH"/>
</dbReference>
<sequence length="304" mass="34718">MKLDRMLGITMELLTRRRVTATELAARFEVSNRTIYRDVDLINQAGIPVASFTGTDGGFELMNGFFLTKQHFSVDDFSVIYNLLKGMEGAMGGQSVLLMQKLSSLQPALLNGGYHDKIIFDMSTSEHEKEIVHPLLHAINRNRVVAFSYTSATGTLSQRKVEPIKLYWERGAWYLEGYCLSHQAKRFFRVSRINKLEVLDDHFQLREIYSPPVEEETQGVHAHLRFDLTAQPRVFEQFQGACTDHGDYIDVHTVFYSQEYAISIILSYGSKVTIISPDELKHDLLEKIKEIQKLYTQMGGGIIK</sequence>
<dbReference type="PANTHER" id="PTHR34580:SF1">
    <property type="entry name" value="PROTEIN PAFC"/>
    <property type="match status" value="1"/>
</dbReference>
<dbReference type="Pfam" id="PF13280">
    <property type="entry name" value="WYL"/>
    <property type="match status" value="1"/>
</dbReference>